<dbReference type="GO" id="GO:0003677">
    <property type="term" value="F:DNA binding"/>
    <property type="evidence" value="ECO:0007669"/>
    <property type="project" value="UniProtKB-KW"/>
</dbReference>
<gene>
    <name evidence="6" type="ORF">H9882_07920</name>
</gene>
<comment type="caution">
    <text evidence="6">The sequence shown here is derived from an EMBL/GenBank/DDBJ whole genome shotgun (WGS) entry which is preliminary data.</text>
</comment>
<dbReference type="InterPro" id="IPR000847">
    <property type="entry name" value="LysR_HTH_N"/>
</dbReference>
<dbReference type="Proteomes" id="UP000713596">
    <property type="component" value="Unassembled WGS sequence"/>
</dbReference>
<keyword evidence="2" id="KW-0805">Transcription regulation</keyword>
<dbReference type="Pfam" id="PF03466">
    <property type="entry name" value="LysR_substrate"/>
    <property type="match status" value="1"/>
</dbReference>
<evidence type="ECO:0000256" key="2">
    <source>
        <dbReference type="ARBA" id="ARBA00023015"/>
    </source>
</evidence>
<evidence type="ECO:0000313" key="7">
    <source>
        <dbReference type="Proteomes" id="UP000713596"/>
    </source>
</evidence>
<dbReference type="PANTHER" id="PTHR30346:SF0">
    <property type="entry name" value="HCA OPERON TRANSCRIPTIONAL ACTIVATOR HCAR"/>
    <property type="match status" value="1"/>
</dbReference>
<dbReference type="GO" id="GO:0003700">
    <property type="term" value="F:DNA-binding transcription factor activity"/>
    <property type="evidence" value="ECO:0007669"/>
    <property type="project" value="InterPro"/>
</dbReference>
<protein>
    <submittedName>
        <fullName evidence="6">LysR family transcriptional regulator</fullName>
    </submittedName>
</protein>
<dbReference type="PROSITE" id="PS50931">
    <property type="entry name" value="HTH_LYSR"/>
    <property type="match status" value="1"/>
</dbReference>
<dbReference type="SUPFAM" id="SSF46785">
    <property type="entry name" value="Winged helix' DNA-binding domain"/>
    <property type="match status" value="1"/>
</dbReference>
<reference evidence="6" key="2">
    <citation type="submission" date="2021-04" db="EMBL/GenBank/DDBJ databases">
        <authorList>
            <person name="Gilroy R."/>
        </authorList>
    </citation>
    <scope>NUCLEOTIDE SEQUENCE</scope>
    <source>
        <strain evidence="6">B5_2728</strain>
    </source>
</reference>
<dbReference type="InterPro" id="IPR005119">
    <property type="entry name" value="LysR_subst-bd"/>
</dbReference>
<dbReference type="AlphaFoldDB" id="A0A948T464"/>
<dbReference type="InterPro" id="IPR036390">
    <property type="entry name" value="WH_DNA-bd_sf"/>
</dbReference>
<accession>A0A948T464</accession>
<dbReference type="Pfam" id="PF00126">
    <property type="entry name" value="HTH_1"/>
    <property type="match status" value="1"/>
</dbReference>
<organism evidence="6 7">
    <name type="scientific">Candidatus Allofournierella pullistercoris</name>
    <dbReference type="NCBI Taxonomy" id="2838597"/>
    <lineage>
        <taxon>Bacteria</taxon>
        <taxon>Bacillati</taxon>
        <taxon>Bacillota</taxon>
        <taxon>Clostridia</taxon>
        <taxon>Eubacteriales</taxon>
        <taxon>Oscillospiraceae</taxon>
        <taxon>Allofournierella</taxon>
    </lineage>
</organism>
<evidence type="ECO:0000259" key="5">
    <source>
        <dbReference type="PROSITE" id="PS50931"/>
    </source>
</evidence>
<evidence type="ECO:0000256" key="4">
    <source>
        <dbReference type="ARBA" id="ARBA00023163"/>
    </source>
</evidence>
<proteinExistence type="inferred from homology"/>
<evidence type="ECO:0000256" key="1">
    <source>
        <dbReference type="ARBA" id="ARBA00009437"/>
    </source>
</evidence>
<dbReference type="GO" id="GO:0032993">
    <property type="term" value="C:protein-DNA complex"/>
    <property type="evidence" value="ECO:0007669"/>
    <property type="project" value="TreeGrafter"/>
</dbReference>
<sequence>MNLHQIRCALEVSRVGSITRAAENLYISQPNLSRTIKELEQELGVRLFHRSTQGMRPTLQAAQFFRYAQNILQQMDELQELYRPHEESQRLLVAGVQSGYLNRAFASFANRLEQLPAELSYQQMESGQVLEEISKGYVQIGLVRYPCRYEEHFREQFAKAGVASRTLVRFHPHLLMAQEHPLAGEKVIQLGQLSGYRCLMMQESAIHRGQEGQKPAGRPIQLADRTSVYEALKIIQGSYTWSFPVTEAECRRHGLVQCSCPQAEIHRDVALWQAKHGLSSLARTALVALQQAASRQGFSTGML</sequence>
<comment type="similarity">
    <text evidence="1">Belongs to the LysR transcriptional regulatory family.</text>
</comment>
<dbReference type="SUPFAM" id="SSF53850">
    <property type="entry name" value="Periplasmic binding protein-like II"/>
    <property type="match status" value="1"/>
</dbReference>
<evidence type="ECO:0000256" key="3">
    <source>
        <dbReference type="ARBA" id="ARBA00023125"/>
    </source>
</evidence>
<dbReference type="EMBL" id="JAHLFP010000071">
    <property type="protein sequence ID" value="MBU3806794.1"/>
    <property type="molecule type" value="Genomic_DNA"/>
</dbReference>
<dbReference type="FunFam" id="1.10.10.10:FF:000001">
    <property type="entry name" value="LysR family transcriptional regulator"/>
    <property type="match status" value="1"/>
</dbReference>
<dbReference type="InterPro" id="IPR036388">
    <property type="entry name" value="WH-like_DNA-bd_sf"/>
</dbReference>
<dbReference type="PRINTS" id="PR00039">
    <property type="entry name" value="HTHLYSR"/>
</dbReference>
<dbReference type="PANTHER" id="PTHR30346">
    <property type="entry name" value="TRANSCRIPTIONAL DUAL REGULATOR HCAR-RELATED"/>
    <property type="match status" value="1"/>
</dbReference>
<feature type="domain" description="HTH lysR-type" evidence="5">
    <location>
        <begin position="1"/>
        <end position="58"/>
    </location>
</feature>
<keyword evidence="4" id="KW-0804">Transcription</keyword>
<name>A0A948T464_9FIRM</name>
<reference evidence="6" key="1">
    <citation type="journal article" date="2021" name="PeerJ">
        <title>Extensive microbial diversity within the chicken gut microbiome revealed by metagenomics and culture.</title>
        <authorList>
            <person name="Gilroy R."/>
            <person name="Ravi A."/>
            <person name="Getino M."/>
            <person name="Pursley I."/>
            <person name="Horton D.L."/>
            <person name="Alikhan N.F."/>
            <person name="Baker D."/>
            <person name="Gharbi K."/>
            <person name="Hall N."/>
            <person name="Watson M."/>
            <person name="Adriaenssens E.M."/>
            <person name="Foster-Nyarko E."/>
            <person name="Jarju S."/>
            <person name="Secka A."/>
            <person name="Antonio M."/>
            <person name="Oren A."/>
            <person name="Chaudhuri R.R."/>
            <person name="La Ragione R."/>
            <person name="Hildebrand F."/>
            <person name="Pallen M.J."/>
        </authorList>
    </citation>
    <scope>NUCLEOTIDE SEQUENCE</scope>
    <source>
        <strain evidence="6">B5_2728</strain>
    </source>
</reference>
<keyword evidence="3" id="KW-0238">DNA-binding</keyword>
<evidence type="ECO:0000313" key="6">
    <source>
        <dbReference type="EMBL" id="MBU3806794.1"/>
    </source>
</evidence>
<dbReference type="Gene3D" id="3.40.190.290">
    <property type="match status" value="1"/>
</dbReference>
<dbReference type="Gene3D" id="1.10.10.10">
    <property type="entry name" value="Winged helix-like DNA-binding domain superfamily/Winged helix DNA-binding domain"/>
    <property type="match status" value="1"/>
</dbReference>